<name>A0A7V5H3C9_CALAY</name>
<evidence type="ECO:0000256" key="4">
    <source>
        <dbReference type="ARBA" id="ARBA00022643"/>
    </source>
</evidence>
<keyword evidence="2" id="KW-0597">Phosphoprotein</keyword>
<dbReference type="Proteomes" id="UP000886111">
    <property type="component" value="Unassembled WGS sequence"/>
</dbReference>
<dbReference type="GO" id="GO:0016020">
    <property type="term" value="C:membrane"/>
    <property type="evidence" value="ECO:0007669"/>
    <property type="project" value="InterPro"/>
</dbReference>
<proteinExistence type="predicted"/>
<evidence type="ECO:0000256" key="1">
    <source>
        <dbReference type="ARBA" id="ARBA00022448"/>
    </source>
</evidence>
<keyword evidence="7" id="KW-1133">Transmembrane helix</keyword>
<keyword evidence="4" id="KW-0288">FMN</keyword>
<dbReference type="AlphaFoldDB" id="A0A7V5H3C9"/>
<evidence type="ECO:0000313" key="9">
    <source>
        <dbReference type="EMBL" id="HHE55084.1"/>
    </source>
</evidence>
<accession>A0A7V5H3C9</accession>
<protein>
    <submittedName>
        <fullName evidence="9">Electron transporter RnfD</fullName>
    </submittedName>
</protein>
<keyword evidence="8" id="KW-0472">Membrane</keyword>
<evidence type="ECO:0000256" key="3">
    <source>
        <dbReference type="ARBA" id="ARBA00022630"/>
    </source>
</evidence>
<keyword evidence="6" id="KW-1278">Translocase</keyword>
<evidence type="ECO:0000256" key="2">
    <source>
        <dbReference type="ARBA" id="ARBA00022553"/>
    </source>
</evidence>
<dbReference type="InterPro" id="IPR004338">
    <property type="entry name" value="NqrB/RnfD"/>
</dbReference>
<keyword evidence="1" id="KW-0813">Transport</keyword>
<evidence type="ECO:0000256" key="7">
    <source>
        <dbReference type="ARBA" id="ARBA00022989"/>
    </source>
</evidence>
<sequence>MEAKNLLIMDSSPLGLAGESTRKIMYSVVLSLLPALGVSFWMFGWAAVRVVVLTSLFCIALE</sequence>
<feature type="non-terminal residue" evidence="9">
    <location>
        <position position="62"/>
    </location>
</feature>
<reference evidence="9" key="1">
    <citation type="journal article" date="2020" name="mSystems">
        <title>Genome- and Community-Level Interaction Insights into Carbon Utilization and Element Cycling Functions of Hydrothermarchaeota in Hydrothermal Sediment.</title>
        <authorList>
            <person name="Zhou Z."/>
            <person name="Liu Y."/>
            <person name="Xu W."/>
            <person name="Pan J."/>
            <person name="Luo Z.H."/>
            <person name="Li M."/>
        </authorList>
    </citation>
    <scope>NUCLEOTIDE SEQUENCE [LARGE SCALE GENOMIC DNA]</scope>
    <source>
        <strain evidence="9">HyVt-76</strain>
    </source>
</reference>
<evidence type="ECO:0000256" key="6">
    <source>
        <dbReference type="ARBA" id="ARBA00022967"/>
    </source>
</evidence>
<organism evidence="9">
    <name type="scientific">Caldithrix abyssi</name>
    <dbReference type="NCBI Taxonomy" id="187145"/>
    <lineage>
        <taxon>Bacteria</taxon>
        <taxon>Pseudomonadati</taxon>
        <taxon>Calditrichota</taxon>
        <taxon>Calditrichia</taxon>
        <taxon>Calditrichales</taxon>
        <taxon>Calditrichaceae</taxon>
        <taxon>Caldithrix</taxon>
    </lineage>
</organism>
<evidence type="ECO:0000256" key="5">
    <source>
        <dbReference type="ARBA" id="ARBA00022692"/>
    </source>
</evidence>
<keyword evidence="5" id="KW-0812">Transmembrane</keyword>
<keyword evidence="3" id="KW-0285">Flavoprotein</keyword>
<comment type="caution">
    <text evidence="9">The sequence shown here is derived from an EMBL/GenBank/DDBJ whole genome shotgun (WGS) entry which is preliminary data.</text>
</comment>
<evidence type="ECO:0000256" key="8">
    <source>
        <dbReference type="ARBA" id="ARBA00023136"/>
    </source>
</evidence>
<dbReference type="GO" id="GO:0055085">
    <property type="term" value="P:transmembrane transport"/>
    <property type="evidence" value="ECO:0007669"/>
    <property type="project" value="InterPro"/>
</dbReference>
<dbReference type="EMBL" id="DRTD01000359">
    <property type="protein sequence ID" value="HHE55084.1"/>
    <property type="molecule type" value="Genomic_DNA"/>
</dbReference>
<dbReference type="Pfam" id="PF03116">
    <property type="entry name" value="NQR2_RnfD_RnfE"/>
    <property type="match status" value="1"/>
</dbReference>
<gene>
    <name evidence="9" type="ORF">ENL21_04830</name>
</gene>